<reference evidence="1 2" key="2">
    <citation type="submission" date="2018-11" db="EMBL/GenBank/DDBJ databases">
        <authorList>
            <consortium name="Pathogen Informatics"/>
        </authorList>
    </citation>
    <scope>NUCLEOTIDE SEQUENCE [LARGE SCALE GENOMIC DNA]</scope>
</reference>
<dbReference type="WBParaSite" id="NBR_0000558801-mRNA-1">
    <property type="protein sequence ID" value="NBR_0000558801-mRNA-1"/>
    <property type="gene ID" value="NBR_0000558801"/>
</dbReference>
<reference evidence="3" key="1">
    <citation type="submission" date="2017-02" db="UniProtKB">
        <authorList>
            <consortium name="WormBaseParasite"/>
        </authorList>
    </citation>
    <scope>IDENTIFICATION</scope>
</reference>
<protein>
    <submittedName>
        <fullName evidence="1 3">Uncharacterized protein</fullName>
    </submittedName>
</protein>
<gene>
    <name evidence="1" type="ORF">NBR_LOCUS5586</name>
</gene>
<keyword evidence="2" id="KW-1185">Reference proteome</keyword>
<name>A0A0N4XST6_NIPBR</name>
<proteinExistence type="predicted"/>
<dbReference type="Proteomes" id="UP000271162">
    <property type="component" value="Unassembled WGS sequence"/>
</dbReference>
<sequence>MIEIAKFRAPVAVSSRRFHARTGIRLLHKRRADQEVPDTAVNNHKC</sequence>
<evidence type="ECO:0000313" key="2">
    <source>
        <dbReference type="Proteomes" id="UP000271162"/>
    </source>
</evidence>
<accession>A0A0N4XST6</accession>
<evidence type="ECO:0000313" key="3">
    <source>
        <dbReference type="WBParaSite" id="NBR_0000558801-mRNA-1"/>
    </source>
</evidence>
<dbReference type="EMBL" id="UYSL01014214">
    <property type="protein sequence ID" value="VDL69175.1"/>
    <property type="molecule type" value="Genomic_DNA"/>
</dbReference>
<dbReference type="AlphaFoldDB" id="A0A0N4XST6"/>
<evidence type="ECO:0000313" key="1">
    <source>
        <dbReference type="EMBL" id="VDL69175.1"/>
    </source>
</evidence>
<organism evidence="3">
    <name type="scientific">Nippostrongylus brasiliensis</name>
    <name type="common">Rat hookworm</name>
    <dbReference type="NCBI Taxonomy" id="27835"/>
    <lineage>
        <taxon>Eukaryota</taxon>
        <taxon>Metazoa</taxon>
        <taxon>Ecdysozoa</taxon>
        <taxon>Nematoda</taxon>
        <taxon>Chromadorea</taxon>
        <taxon>Rhabditida</taxon>
        <taxon>Rhabditina</taxon>
        <taxon>Rhabditomorpha</taxon>
        <taxon>Strongyloidea</taxon>
        <taxon>Heligmosomidae</taxon>
        <taxon>Nippostrongylus</taxon>
    </lineage>
</organism>